<dbReference type="GO" id="GO:0046872">
    <property type="term" value="F:metal ion binding"/>
    <property type="evidence" value="ECO:0007669"/>
    <property type="project" value="UniProtKB-KW"/>
</dbReference>
<keyword evidence="10" id="KW-0411">Iron-sulfur</keyword>
<comment type="cofactor">
    <cofactor evidence="2">
        <name>[4Fe-4S] cluster</name>
        <dbReference type="ChEBI" id="CHEBI:49883"/>
    </cofactor>
</comment>
<keyword evidence="14" id="KW-1185">Reference proteome</keyword>
<evidence type="ECO:0000256" key="2">
    <source>
        <dbReference type="ARBA" id="ARBA00001966"/>
    </source>
</evidence>
<keyword evidence="9" id="KW-0408">Iron</keyword>
<dbReference type="Proteomes" id="UP000057609">
    <property type="component" value="Chromosome"/>
</dbReference>
<evidence type="ECO:0000256" key="7">
    <source>
        <dbReference type="ARBA" id="ARBA00022737"/>
    </source>
</evidence>
<dbReference type="OrthoDB" id="9789030at2"/>
<feature type="domain" description="4Fe-4S ferredoxin-type" evidence="12">
    <location>
        <begin position="10"/>
        <end position="39"/>
    </location>
</feature>
<reference evidence="13 14" key="1">
    <citation type="journal article" date="2015" name="Genome Announc.">
        <title>Complete Genome of Geobacter pickeringii G13T, a Metal-Reducing Isolate from Sedimentary Kaolin Deposits.</title>
        <authorList>
            <person name="Badalamenti J.P."/>
            <person name="Bond D.R."/>
        </authorList>
    </citation>
    <scope>NUCLEOTIDE SEQUENCE [LARGE SCALE GENOMIC DNA]</scope>
    <source>
        <strain evidence="13 14">G13</strain>
    </source>
</reference>
<dbReference type="SUPFAM" id="SSF54862">
    <property type="entry name" value="4Fe-4S ferredoxins"/>
    <property type="match status" value="1"/>
</dbReference>
<keyword evidence="6" id="KW-0479">Metal-binding</keyword>
<keyword evidence="4" id="KW-0813">Transport</keyword>
<name>A0A0B5B882_9BACT</name>
<dbReference type="PANTHER" id="PTHR43518">
    <property type="entry name" value="NITRATE REDUCTASE BETA SUBUNIT"/>
    <property type="match status" value="1"/>
</dbReference>
<feature type="domain" description="4Fe-4S ferredoxin-type" evidence="12">
    <location>
        <begin position="150"/>
        <end position="181"/>
    </location>
</feature>
<dbReference type="InterPro" id="IPR017896">
    <property type="entry name" value="4Fe4S_Fe-S-bd"/>
</dbReference>
<proteinExistence type="predicted"/>
<evidence type="ECO:0000256" key="5">
    <source>
        <dbReference type="ARBA" id="ARBA00022485"/>
    </source>
</evidence>
<feature type="domain" description="4Fe-4S ferredoxin-type" evidence="12">
    <location>
        <begin position="183"/>
        <end position="212"/>
    </location>
</feature>
<evidence type="ECO:0000256" key="10">
    <source>
        <dbReference type="ARBA" id="ARBA00023014"/>
    </source>
</evidence>
<dbReference type="GO" id="GO:0030313">
    <property type="term" value="C:cell envelope"/>
    <property type="evidence" value="ECO:0007669"/>
    <property type="project" value="UniProtKB-SubCell"/>
</dbReference>
<dbReference type="Gene3D" id="3.30.70.20">
    <property type="match status" value="3"/>
</dbReference>
<protein>
    <recommendedName>
        <fullName evidence="12">4Fe-4S ferredoxin-type domain-containing protein</fullName>
    </recommendedName>
</protein>
<evidence type="ECO:0000256" key="3">
    <source>
        <dbReference type="ARBA" id="ARBA00004196"/>
    </source>
</evidence>
<evidence type="ECO:0000259" key="12">
    <source>
        <dbReference type="PROSITE" id="PS51379"/>
    </source>
</evidence>
<evidence type="ECO:0000256" key="6">
    <source>
        <dbReference type="ARBA" id="ARBA00022723"/>
    </source>
</evidence>
<dbReference type="EMBL" id="CP009788">
    <property type="protein sequence ID" value="AJE02762.1"/>
    <property type="molecule type" value="Genomic_DNA"/>
</dbReference>
<dbReference type="HOGENOM" id="CLU_043374_5_2_7"/>
<dbReference type="PROSITE" id="PS51379">
    <property type="entry name" value="4FE4S_FER_2"/>
    <property type="match status" value="3"/>
</dbReference>
<dbReference type="GO" id="GO:0051538">
    <property type="term" value="F:3 iron, 4 sulfur cluster binding"/>
    <property type="evidence" value="ECO:0007669"/>
    <property type="project" value="UniProtKB-KW"/>
</dbReference>
<evidence type="ECO:0000256" key="9">
    <source>
        <dbReference type="ARBA" id="ARBA00023004"/>
    </source>
</evidence>
<gene>
    <name evidence="13" type="ORF">GPICK_04705</name>
</gene>
<keyword evidence="11" id="KW-0003">3Fe-4S</keyword>
<dbReference type="GO" id="GO:0009055">
    <property type="term" value="F:electron transfer activity"/>
    <property type="evidence" value="ECO:0007669"/>
    <property type="project" value="TreeGrafter"/>
</dbReference>
<keyword evidence="7" id="KW-0677">Repeat</keyword>
<keyword evidence="8" id="KW-0249">Electron transport</keyword>
<keyword evidence="5" id="KW-0004">4Fe-4S</keyword>
<comment type="cofactor">
    <cofactor evidence="1">
        <name>[3Fe-4S] cluster</name>
        <dbReference type="ChEBI" id="CHEBI:21137"/>
    </cofactor>
</comment>
<organism evidence="13 14">
    <name type="scientific">Geobacter pickeringii</name>
    <dbReference type="NCBI Taxonomy" id="345632"/>
    <lineage>
        <taxon>Bacteria</taxon>
        <taxon>Pseudomonadati</taxon>
        <taxon>Thermodesulfobacteriota</taxon>
        <taxon>Desulfuromonadia</taxon>
        <taxon>Geobacterales</taxon>
        <taxon>Geobacteraceae</taxon>
        <taxon>Geobacter</taxon>
    </lineage>
</organism>
<dbReference type="GO" id="GO:0051539">
    <property type="term" value="F:4 iron, 4 sulfur cluster binding"/>
    <property type="evidence" value="ECO:0007669"/>
    <property type="project" value="UniProtKB-KW"/>
</dbReference>
<evidence type="ECO:0000256" key="1">
    <source>
        <dbReference type="ARBA" id="ARBA00001927"/>
    </source>
</evidence>
<sequence length="380" mass="42467">MALTNIQKQVRMVFDLNKCLGCQTCTSACKTQWTDRNQGQQYMYWNNVETQPGRGYPKYYDMMGGGWDVKNPTYASGLTEPLSALRFNSPLPKVNESYGAPWEYNYDQVLKTSGGTPTKTQVVPSPDPSGANAYGMNWDEDVATGNYPNAYYFYLPRICNHCTTPACLAACPRKAIYKRQEDGIVLVDQNRCRGFRYCVKGCPYKKTYFNHLENKSQKCIFCYPRRTDSLEATDPQPQLAPTFQSNFCFTQCVGRIRFVGFSGNPAANVNKLIDTWRVALRLHPEWGTEPNLYYIPPLSPPGGGTSTEALGTQNRIPVDVLASMFGDDHLQTHAQRVARIEEIFATLASERAKVAAGGGSELIAILTAHSEADRLQLHLG</sequence>
<accession>A0A0B5B882</accession>
<dbReference type="PANTHER" id="PTHR43518:SF1">
    <property type="entry name" value="RESPIRATORY NITRATE REDUCTASE 1 BETA CHAIN"/>
    <property type="match status" value="1"/>
</dbReference>
<evidence type="ECO:0000313" key="13">
    <source>
        <dbReference type="EMBL" id="AJE02762.1"/>
    </source>
</evidence>
<dbReference type="GO" id="GO:0016020">
    <property type="term" value="C:membrane"/>
    <property type="evidence" value="ECO:0007669"/>
    <property type="project" value="TreeGrafter"/>
</dbReference>
<dbReference type="GO" id="GO:0009061">
    <property type="term" value="P:anaerobic respiration"/>
    <property type="evidence" value="ECO:0007669"/>
    <property type="project" value="TreeGrafter"/>
</dbReference>
<evidence type="ECO:0000256" key="4">
    <source>
        <dbReference type="ARBA" id="ARBA00022448"/>
    </source>
</evidence>
<comment type="subcellular location">
    <subcellularLocation>
        <location evidence="3">Cell envelope</location>
    </subcellularLocation>
</comment>
<dbReference type="AlphaFoldDB" id="A0A0B5B882"/>
<evidence type="ECO:0000256" key="11">
    <source>
        <dbReference type="ARBA" id="ARBA00023291"/>
    </source>
</evidence>
<evidence type="ECO:0000313" key="14">
    <source>
        <dbReference type="Proteomes" id="UP000057609"/>
    </source>
</evidence>
<dbReference type="RefSeq" id="WP_039740912.1">
    <property type="nucleotide sequence ID" value="NZ_CP009788.1"/>
</dbReference>
<dbReference type="STRING" id="345632.GPICK_04705"/>
<evidence type="ECO:0000256" key="8">
    <source>
        <dbReference type="ARBA" id="ARBA00022982"/>
    </source>
</evidence>
<dbReference type="KEGG" id="gpi:GPICK_04705"/>
<dbReference type="Pfam" id="PF13247">
    <property type="entry name" value="Fer4_11"/>
    <property type="match status" value="1"/>
</dbReference>